<sequence length="154" mass="16256">MTSTPPRQREVRWEVPADPSVTAKCRTLVRETLTGWQMPGLVDDVVLVVSELLGNALVHGGPPILLTLSAAGGVLYGAVTDRGPGWPRIREAGTDREHGRGLRIVAALTDRWGVDPVATGTGKTIWFSLAHAAPGRRPLPVGGPRPVAGPLPSP</sequence>
<keyword evidence="4" id="KW-1185">Reference proteome</keyword>
<dbReference type="GO" id="GO:0004674">
    <property type="term" value="F:protein serine/threonine kinase activity"/>
    <property type="evidence" value="ECO:0007669"/>
    <property type="project" value="UniProtKB-KW"/>
</dbReference>
<dbReference type="Proteomes" id="UP000555564">
    <property type="component" value="Unassembled WGS sequence"/>
</dbReference>
<keyword evidence="1" id="KW-0418">Kinase</keyword>
<reference evidence="3 4" key="1">
    <citation type="submission" date="2020-08" db="EMBL/GenBank/DDBJ databases">
        <title>Sequencing the genomes of 1000 actinobacteria strains.</title>
        <authorList>
            <person name="Klenk H.-P."/>
        </authorList>
    </citation>
    <scope>NUCLEOTIDE SEQUENCE [LARGE SCALE GENOMIC DNA]</scope>
    <source>
        <strain evidence="3 4">DSM 44936</strain>
    </source>
</reference>
<dbReference type="Gene3D" id="3.30.565.10">
    <property type="entry name" value="Histidine kinase-like ATPase, C-terminal domain"/>
    <property type="match status" value="1"/>
</dbReference>
<dbReference type="CDD" id="cd16936">
    <property type="entry name" value="HATPase_RsbW-like"/>
    <property type="match status" value="1"/>
</dbReference>
<dbReference type="PANTHER" id="PTHR35526">
    <property type="entry name" value="ANTI-SIGMA-F FACTOR RSBW-RELATED"/>
    <property type="match status" value="1"/>
</dbReference>
<dbReference type="RefSeq" id="WP_184984374.1">
    <property type="nucleotide sequence ID" value="NZ_BAAALO010000047.1"/>
</dbReference>
<dbReference type="InterPro" id="IPR036890">
    <property type="entry name" value="HATPase_C_sf"/>
</dbReference>
<dbReference type="InterPro" id="IPR003594">
    <property type="entry name" value="HATPase_dom"/>
</dbReference>
<organism evidence="3 4">
    <name type="scientific">Sphaerisporangium rubeum</name>
    <dbReference type="NCBI Taxonomy" id="321317"/>
    <lineage>
        <taxon>Bacteria</taxon>
        <taxon>Bacillati</taxon>
        <taxon>Actinomycetota</taxon>
        <taxon>Actinomycetes</taxon>
        <taxon>Streptosporangiales</taxon>
        <taxon>Streptosporangiaceae</taxon>
        <taxon>Sphaerisporangium</taxon>
    </lineage>
</organism>
<dbReference type="Pfam" id="PF13581">
    <property type="entry name" value="HATPase_c_2"/>
    <property type="match status" value="1"/>
</dbReference>
<dbReference type="InterPro" id="IPR050267">
    <property type="entry name" value="Anti-sigma-factor_SerPK"/>
</dbReference>
<evidence type="ECO:0000256" key="1">
    <source>
        <dbReference type="ARBA" id="ARBA00022527"/>
    </source>
</evidence>
<dbReference type="AlphaFoldDB" id="A0A7X0IHS4"/>
<dbReference type="SUPFAM" id="SSF55874">
    <property type="entry name" value="ATPase domain of HSP90 chaperone/DNA topoisomerase II/histidine kinase"/>
    <property type="match status" value="1"/>
</dbReference>
<protein>
    <submittedName>
        <fullName evidence="3">Anti-sigma regulatory factor (Ser/Thr protein kinase)</fullName>
    </submittedName>
</protein>
<evidence type="ECO:0000313" key="4">
    <source>
        <dbReference type="Proteomes" id="UP000555564"/>
    </source>
</evidence>
<accession>A0A7X0IHS4</accession>
<evidence type="ECO:0000313" key="3">
    <source>
        <dbReference type="EMBL" id="MBB6475210.1"/>
    </source>
</evidence>
<keyword evidence="1" id="KW-0808">Transferase</keyword>
<dbReference type="PANTHER" id="PTHR35526:SF3">
    <property type="entry name" value="ANTI-SIGMA-F FACTOR RSBW"/>
    <property type="match status" value="1"/>
</dbReference>
<proteinExistence type="predicted"/>
<evidence type="ECO:0000259" key="2">
    <source>
        <dbReference type="Pfam" id="PF13581"/>
    </source>
</evidence>
<keyword evidence="1" id="KW-0723">Serine/threonine-protein kinase</keyword>
<name>A0A7X0IHS4_9ACTN</name>
<comment type="caution">
    <text evidence="3">The sequence shown here is derived from an EMBL/GenBank/DDBJ whole genome shotgun (WGS) entry which is preliminary data.</text>
</comment>
<dbReference type="EMBL" id="JACHIU010000001">
    <property type="protein sequence ID" value="MBB6475210.1"/>
    <property type="molecule type" value="Genomic_DNA"/>
</dbReference>
<feature type="domain" description="Histidine kinase/HSP90-like ATPase" evidence="2">
    <location>
        <begin position="16"/>
        <end position="127"/>
    </location>
</feature>
<gene>
    <name evidence="3" type="ORF">BJ992_004641</name>
</gene>